<evidence type="ECO:0000313" key="4">
    <source>
        <dbReference type="EMBL" id="SPR01954.1"/>
    </source>
</evidence>
<evidence type="ECO:0000256" key="1">
    <source>
        <dbReference type="SAM" id="MobiDB-lite"/>
    </source>
</evidence>
<proteinExistence type="predicted"/>
<dbReference type="EMBL" id="OVEO01000020">
    <property type="protein sequence ID" value="SPR01954.1"/>
    <property type="molecule type" value="Genomic_DNA"/>
</dbReference>
<keyword evidence="5" id="KW-1185">Reference proteome</keyword>
<dbReference type="AlphaFoldDB" id="A0A0G4IZT1"/>
<protein>
    <submittedName>
        <fullName evidence="3">Uncharacterized protein</fullName>
    </submittedName>
</protein>
<keyword evidence="2" id="KW-0812">Transmembrane</keyword>
<organism evidence="3 5">
    <name type="scientific">Plasmodiophora brassicae</name>
    <name type="common">Clubroot disease agent</name>
    <dbReference type="NCBI Taxonomy" id="37360"/>
    <lineage>
        <taxon>Eukaryota</taxon>
        <taxon>Sar</taxon>
        <taxon>Rhizaria</taxon>
        <taxon>Endomyxa</taxon>
        <taxon>Phytomyxea</taxon>
        <taxon>Plasmodiophorida</taxon>
        <taxon>Plasmodiophoridae</taxon>
        <taxon>Plasmodiophora</taxon>
    </lineage>
</organism>
<keyword evidence="2" id="KW-0472">Membrane</keyword>
<evidence type="ECO:0000313" key="6">
    <source>
        <dbReference type="Proteomes" id="UP000290189"/>
    </source>
</evidence>
<reference evidence="4 6" key="2">
    <citation type="submission" date="2018-03" db="EMBL/GenBank/DDBJ databases">
        <authorList>
            <person name="Fogelqvist J."/>
        </authorList>
    </citation>
    <scope>NUCLEOTIDE SEQUENCE [LARGE SCALE GENOMIC DNA]</scope>
</reference>
<dbReference type="Proteomes" id="UP000290189">
    <property type="component" value="Unassembled WGS sequence"/>
</dbReference>
<feature type="region of interest" description="Disordered" evidence="1">
    <location>
        <begin position="33"/>
        <end position="82"/>
    </location>
</feature>
<name>A0A0G4IZT1_PLABS</name>
<sequence length="282" mass="28956">MNSSVDDHDKAADVQEIVERATAQLNDAVRQLQDLANEVGGPATDEPGALPADDDATSADNVDGDGIDSTSEAGAAPRKPRSAARTGVWVMAGMGAAVAVAGAVYYFVSRRGHDSAGADVEGDGGMSFQAALMRVARDDSGGGTTTAADTNWAQALADNDDANATMMDRLVTAASFVGNLVVSGIMTSVGEKARDMVADTLPDVQEYIDSAQDAVVGLVQEQVDAVQDAIQEQVGAVQDAIQERVDHAKVALVDVGACQPQGVAVDLIDVAERDDETAGPGQ</sequence>
<dbReference type="EMBL" id="CDSF01000103">
    <property type="protein sequence ID" value="CEP00825.1"/>
    <property type="molecule type" value="Genomic_DNA"/>
</dbReference>
<feature type="compositionally biased region" description="Acidic residues" evidence="1">
    <location>
        <begin position="52"/>
        <end position="66"/>
    </location>
</feature>
<geneLocation type="mitochondrion" evidence="4"/>
<dbReference type="Proteomes" id="UP000039324">
    <property type="component" value="Unassembled WGS sequence"/>
</dbReference>
<feature type="transmembrane region" description="Helical" evidence="2">
    <location>
        <begin position="88"/>
        <end position="108"/>
    </location>
</feature>
<accession>A0A0G4IZT1</accession>
<evidence type="ECO:0000313" key="3">
    <source>
        <dbReference type="EMBL" id="CEP00825.1"/>
    </source>
</evidence>
<evidence type="ECO:0000256" key="2">
    <source>
        <dbReference type="SAM" id="Phobius"/>
    </source>
</evidence>
<reference evidence="3 5" key="1">
    <citation type="submission" date="2015-02" db="EMBL/GenBank/DDBJ databases">
        <authorList>
            <person name="Chooi Y.-H."/>
        </authorList>
    </citation>
    <scope>NUCLEOTIDE SEQUENCE [LARGE SCALE GENOMIC DNA]</scope>
    <source>
        <strain evidence="3">E3</strain>
    </source>
</reference>
<keyword evidence="4" id="KW-0496">Mitochondrion</keyword>
<evidence type="ECO:0000313" key="5">
    <source>
        <dbReference type="Proteomes" id="UP000039324"/>
    </source>
</evidence>
<gene>
    <name evidence="3" type="ORF">PBRA_008137</name>
    <name evidence="4" type="ORF">PLBR_LOCUS9169</name>
</gene>
<keyword evidence="2" id="KW-1133">Transmembrane helix</keyword>